<organism evidence="2 3">
    <name type="scientific">Clostridium lentum</name>
    <dbReference type="NCBI Taxonomy" id="2763037"/>
    <lineage>
        <taxon>Bacteria</taxon>
        <taxon>Bacillati</taxon>
        <taxon>Bacillota</taxon>
        <taxon>Clostridia</taxon>
        <taxon>Eubacteriales</taxon>
        <taxon>Clostridiaceae</taxon>
        <taxon>Clostridium</taxon>
    </lineage>
</organism>
<feature type="transmembrane region" description="Helical" evidence="1">
    <location>
        <begin position="213"/>
        <end position="239"/>
    </location>
</feature>
<feature type="transmembrane region" description="Helical" evidence="1">
    <location>
        <begin position="388"/>
        <end position="410"/>
    </location>
</feature>
<dbReference type="EMBL" id="JACOOQ010000001">
    <property type="protein sequence ID" value="MBC5639033.1"/>
    <property type="molecule type" value="Genomic_DNA"/>
</dbReference>
<evidence type="ECO:0000313" key="3">
    <source>
        <dbReference type="Proteomes" id="UP000662088"/>
    </source>
</evidence>
<dbReference type="GO" id="GO:0016740">
    <property type="term" value="F:transferase activity"/>
    <property type="evidence" value="ECO:0007669"/>
    <property type="project" value="UniProtKB-KW"/>
</dbReference>
<evidence type="ECO:0000256" key="1">
    <source>
        <dbReference type="SAM" id="Phobius"/>
    </source>
</evidence>
<feature type="transmembrane region" description="Helical" evidence="1">
    <location>
        <begin position="327"/>
        <end position="353"/>
    </location>
</feature>
<feature type="transmembrane region" description="Helical" evidence="1">
    <location>
        <begin position="294"/>
        <end position="315"/>
    </location>
</feature>
<dbReference type="AlphaFoldDB" id="A0A8I0ABK1"/>
<feature type="transmembrane region" description="Helical" evidence="1">
    <location>
        <begin position="6"/>
        <end position="21"/>
    </location>
</feature>
<dbReference type="RefSeq" id="WP_186834448.1">
    <property type="nucleotide sequence ID" value="NZ_JACOOQ010000001.1"/>
</dbReference>
<reference evidence="2" key="1">
    <citation type="submission" date="2020-08" db="EMBL/GenBank/DDBJ databases">
        <title>Genome public.</title>
        <authorList>
            <person name="Liu C."/>
            <person name="Sun Q."/>
        </authorList>
    </citation>
    <scope>NUCLEOTIDE SEQUENCE</scope>
    <source>
        <strain evidence="2">NSJ-42</strain>
    </source>
</reference>
<comment type="caution">
    <text evidence="2">The sequence shown here is derived from an EMBL/GenBank/DDBJ whole genome shotgun (WGS) entry which is preliminary data.</text>
</comment>
<evidence type="ECO:0000313" key="2">
    <source>
        <dbReference type="EMBL" id="MBC5639033.1"/>
    </source>
</evidence>
<feature type="transmembrane region" description="Helical" evidence="1">
    <location>
        <begin position="28"/>
        <end position="49"/>
    </location>
</feature>
<feature type="transmembrane region" description="Helical" evidence="1">
    <location>
        <begin position="365"/>
        <end position="382"/>
    </location>
</feature>
<keyword evidence="2" id="KW-0808">Transferase</keyword>
<accession>A0A8I0ABK1</accession>
<dbReference type="Proteomes" id="UP000662088">
    <property type="component" value="Unassembled WGS sequence"/>
</dbReference>
<keyword evidence="1" id="KW-0472">Membrane</keyword>
<feature type="transmembrane region" description="Helical" evidence="1">
    <location>
        <begin position="251"/>
        <end position="269"/>
    </location>
</feature>
<keyword evidence="3" id="KW-1185">Reference proteome</keyword>
<name>A0A8I0ABK1_9CLOT</name>
<sequence length="424" mass="48952">MTFLSVILIAFLMGISYYLYRKNIINKNLFTITSIFIGIYSLITILIYYNNINSGFKYGILFGDVSGSYFCDEERYFFESALLSEHLKNGELLDLLKGSFPAYEYITGADIPGFGYKNIFVIFLALLRFVGINSVVDLILIKLIAYIPTSIYLYKLARIYLDEKKSLITVSIFSLLPGYILTNTILMRDNIILMLLIIILYYSLKKPLNYKKLLLFLLLIFPIRGYLPLILPVVLIFCYKNDKKIITIKDILYFLIIILTLLFFSNFKFNNGELMFLGFNDGQMSNLQIALKNLYGSGITFVINIFVQTFIHIVVDPIFPEFLKSGSLYLILFSLGNIVGTILTIVFAIKLLINIFVNKNNSLTYLFKFSIYFTLLCGLLVLCKDSFIINRVALMWLPLYIIILLLPINFKFRKTLNKKQLHKS</sequence>
<keyword evidence="1" id="KW-0812">Transmembrane</keyword>
<keyword evidence="1" id="KW-1133">Transmembrane helix</keyword>
<protein>
    <submittedName>
        <fullName evidence="2">Glycosyltransferase family 39 protein</fullName>
    </submittedName>
</protein>
<proteinExistence type="predicted"/>
<feature type="transmembrane region" description="Helical" evidence="1">
    <location>
        <begin position="119"/>
        <end position="145"/>
    </location>
</feature>
<gene>
    <name evidence="2" type="ORF">H8R92_01035</name>
</gene>
<feature type="transmembrane region" description="Helical" evidence="1">
    <location>
        <begin position="187"/>
        <end position="204"/>
    </location>
</feature>